<name>A0A921FGG7_9LACO</name>
<sequence>MDNSSALQLAVEIINPNDEAKQDLKDGNLDYVDTDNGIAFAYDPEAYDTYDELADDLLPTMKLGVLNTDDSRFYPQAKLTQALADYNGLGVDDMDLSILPDLTDFSDENKDEITNAIADVERQYYSDDNAISNEIASESKAESQTQEVHDSLNYDPQSGTFSQSSTQAEQPAAQQASQPAQASTPYEKDDIKVPNDYGTQSTAVQPEAPANQNNDDSILSGLPKIENNTPNPTPSHWMKLAEELWADADKTQIIEFDPHTRKQLQGPIINVEKNIAAGRGKGIQRVYQRIQERIPEIEKAFEADFKENDNKHQDALDIIDANEKDDVARVEKNQKDKYEAGREQFIESQRPILSDRYDAENKENFTRSLNASLNSIHVNSEALRHQEESKFKQFKEKQKQKYIEHEIRAHMSFDDIMSDFNASVNDDMKALENQGESFANELNTVAQELVTKLNSAKGEAASWKNKYESLQSAYDEKVDASVSKKTNNNLTVIHRELNAKDDTIRSKEQENDTLRKSLKQAQDQNSDLNATVERLRAQAELLKGIPAANYQQQAVQQFPYPQQVQQPVAQVQQPQQPQPTQAPNNQNENNNQKSKSHKGGRIAGLIIGGLALVGLSIGGTMMFTSNAHNSNDNAPQTTQKVTASSNSVSSTSSSQPSVASDNTVKKYKAGDTWSYHNPNDNKNYTVTMDNANTGHYTDGNGQQHIVTLNNNK</sequence>
<feature type="region of interest" description="Disordered" evidence="2">
    <location>
        <begin position="628"/>
        <end position="663"/>
    </location>
</feature>
<keyword evidence="3" id="KW-1133">Transmembrane helix</keyword>
<proteinExistence type="predicted"/>
<evidence type="ECO:0000256" key="2">
    <source>
        <dbReference type="SAM" id="MobiDB-lite"/>
    </source>
</evidence>
<feature type="compositionally biased region" description="Basic and acidic residues" evidence="2">
    <location>
        <begin position="137"/>
        <end position="152"/>
    </location>
</feature>
<feature type="coiled-coil region" evidence="1">
    <location>
        <begin position="428"/>
        <end position="473"/>
    </location>
</feature>
<keyword evidence="3" id="KW-0472">Membrane</keyword>
<dbReference type="EMBL" id="DYXB01000020">
    <property type="protein sequence ID" value="HJF09486.1"/>
    <property type="molecule type" value="Genomic_DNA"/>
</dbReference>
<feature type="compositionally biased region" description="Polar residues" evidence="2">
    <location>
        <begin position="628"/>
        <end position="640"/>
    </location>
</feature>
<feature type="compositionally biased region" description="Low complexity" evidence="2">
    <location>
        <begin position="162"/>
        <end position="185"/>
    </location>
</feature>
<feature type="region of interest" description="Disordered" evidence="2">
    <location>
        <begin position="565"/>
        <end position="598"/>
    </location>
</feature>
<feature type="region of interest" description="Disordered" evidence="2">
    <location>
        <begin position="501"/>
        <end position="527"/>
    </location>
</feature>
<reference evidence="4" key="1">
    <citation type="journal article" date="2021" name="PeerJ">
        <title>Extensive microbial diversity within the chicken gut microbiome revealed by metagenomics and culture.</title>
        <authorList>
            <person name="Gilroy R."/>
            <person name="Ravi A."/>
            <person name="Getino M."/>
            <person name="Pursley I."/>
            <person name="Horton D.L."/>
            <person name="Alikhan N.F."/>
            <person name="Baker D."/>
            <person name="Gharbi K."/>
            <person name="Hall N."/>
            <person name="Watson M."/>
            <person name="Adriaenssens E.M."/>
            <person name="Foster-Nyarko E."/>
            <person name="Jarju S."/>
            <person name="Secka A."/>
            <person name="Antonio M."/>
            <person name="Oren A."/>
            <person name="Chaudhuri R.R."/>
            <person name="La Ragione R."/>
            <person name="Hildebrand F."/>
            <person name="Pallen M.J."/>
        </authorList>
    </citation>
    <scope>NUCLEOTIDE SEQUENCE</scope>
    <source>
        <strain evidence="4">CHK194-22301</strain>
    </source>
</reference>
<comment type="caution">
    <text evidence="4">The sequence shown here is derived from an EMBL/GenBank/DDBJ whole genome shotgun (WGS) entry which is preliminary data.</text>
</comment>
<evidence type="ECO:0000313" key="4">
    <source>
        <dbReference type="EMBL" id="HJF09486.1"/>
    </source>
</evidence>
<evidence type="ECO:0000313" key="5">
    <source>
        <dbReference type="Proteomes" id="UP000784793"/>
    </source>
</evidence>
<keyword evidence="3" id="KW-0812">Transmembrane</keyword>
<protein>
    <submittedName>
        <fullName evidence="4">Uncharacterized protein</fullName>
    </submittedName>
</protein>
<dbReference type="AlphaFoldDB" id="A0A921FGG7"/>
<keyword evidence="1" id="KW-0175">Coiled coil</keyword>
<feature type="compositionally biased region" description="Polar residues" evidence="2">
    <location>
        <begin position="197"/>
        <end position="217"/>
    </location>
</feature>
<reference evidence="4" key="2">
    <citation type="submission" date="2021-09" db="EMBL/GenBank/DDBJ databases">
        <authorList>
            <person name="Gilroy R."/>
        </authorList>
    </citation>
    <scope>NUCLEOTIDE SEQUENCE</scope>
    <source>
        <strain evidence="4">CHK194-22301</strain>
    </source>
</reference>
<dbReference type="Proteomes" id="UP000784793">
    <property type="component" value="Unassembled WGS sequence"/>
</dbReference>
<evidence type="ECO:0000256" key="1">
    <source>
        <dbReference type="SAM" id="Coils"/>
    </source>
</evidence>
<feature type="compositionally biased region" description="Low complexity" evidence="2">
    <location>
        <begin position="641"/>
        <end position="660"/>
    </location>
</feature>
<organism evidence="4 5">
    <name type="scientific">Lactobacillus crispatus</name>
    <dbReference type="NCBI Taxonomy" id="47770"/>
    <lineage>
        <taxon>Bacteria</taxon>
        <taxon>Bacillati</taxon>
        <taxon>Bacillota</taxon>
        <taxon>Bacilli</taxon>
        <taxon>Lactobacillales</taxon>
        <taxon>Lactobacillaceae</taxon>
        <taxon>Lactobacillus</taxon>
    </lineage>
</organism>
<feature type="compositionally biased region" description="Basic and acidic residues" evidence="2">
    <location>
        <begin position="501"/>
        <end position="515"/>
    </location>
</feature>
<feature type="compositionally biased region" description="Low complexity" evidence="2">
    <location>
        <begin position="565"/>
        <end position="592"/>
    </location>
</feature>
<feature type="region of interest" description="Disordered" evidence="2">
    <location>
        <begin position="136"/>
        <end position="233"/>
    </location>
</feature>
<accession>A0A921FGG7</accession>
<evidence type="ECO:0000256" key="3">
    <source>
        <dbReference type="SAM" id="Phobius"/>
    </source>
</evidence>
<feature type="transmembrane region" description="Helical" evidence="3">
    <location>
        <begin position="602"/>
        <end position="623"/>
    </location>
</feature>
<gene>
    <name evidence="4" type="ORF">K8V23_01575</name>
</gene>